<proteinExistence type="inferred from homology"/>
<evidence type="ECO:0000256" key="10">
    <source>
        <dbReference type="HAMAP-Rule" id="MF_00244"/>
    </source>
</evidence>
<keyword evidence="6 10" id="KW-0547">Nucleotide-binding</keyword>
<dbReference type="Gene3D" id="3.40.50.620">
    <property type="entry name" value="HUPs"/>
    <property type="match status" value="1"/>
</dbReference>
<evidence type="ECO:0000256" key="2">
    <source>
        <dbReference type="ARBA" id="ARBA00005019"/>
    </source>
</evidence>
<dbReference type="GO" id="GO:0004515">
    <property type="term" value="F:nicotinate-nucleotide adenylyltransferase activity"/>
    <property type="evidence" value="ECO:0007669"/>
    <property type="project" value="UniProtKB-UniRule"/>
</dbReference>
<dbReference type="SUPFAM" id="SSF52374">
    <property type="entry name" value="Nucleotidylyl transferase"/>
    <property type="match status" value="1"/>
</dbReference>
<evidence type="ECO:0000256" key="4">
    <source>
        <dbReference type="ARBA" id="ARBA00022679"/>
    </source>
</evidence>
<organism evidence="12 13">
    <name type="scientific">Carboxydothermus pertinax</name>
    <dbReference type="NCBI Taxonomy" id="870242"/>
    <lineage>
        <taxon>Bacteria</taxon>
        <taxon>Bacillati</taxon>
        <taxon>Bacillota</taxon>
        <taxon>Clostridia</taxon>
        <taxon>Thermoanaerobacterales</taxon>
        <taxon>Thermoanaerobacteraceae</taxon>
        <taxon>Carboxydothermus</taxon>
    </lineage>
</organism>
<dbReference type="NCBIfam" id="TIGR00125">
    <property type="entry name" value="cyt_tran_rel"/>
    <property type="match status" value="1"/>
</dbReference>
<dbReference type="PANTHER" id="PTHR39321">
    <property type="entry name" value="NICOTINATE-NUCLEOTIDE ADENYLYLTRANSFERASE-RELATED"/>
    <property type="match status" value="1"/>
</dbReference>
<evidence type="ECO:0000256" key="5">
    <source>
        <dbReference type="ARBA" id="ARBA00022695"/>
    </source>
</evidence>
<dbReference type="EC" id="2.7.7.18" evidence="10"/>
<dbReference type="EMBL" id="BDJK01000003">
    <property type="protein sequence ID" value="GAV21704.1"/>
    <property type="molecule type" value="Genomic_DNA"/>
</dbReference>
<evidence type="ECO:0000256" key="1">
    <source>
        <dbReference type="ARBA" id="ARBA00002324"/>
    </source>
</evidence>
<keyword evidence="8 10" id="KW-0520">NAD</keyword>
<dbReference type="GO" id="GO:0009435">
    <property type="term" value="P:NAD+ biosynthetic process"/>
    <property type="evidence" value="ECO:0007669"/>
    <property type="project" value="UniProtKB-UniRule"/>
</dbReference>
<dbReference type="CDD" id="cd02165">
    <property type="entry name" value="NMNAT"/>
    <property type="match status" value="1"/>
</dbReference>
<evidence type="ECO:0000256" key="3">
    <source>
        <dbReference type="ARBA" id="ARBA00022642"/>
    </source>
</evidence>
<dbReference type="OrthoDB" id="5295945at2"/>
<evidence type="ECO:0000313" key="13">
    <source>
        <dbReference type="Proteomes" id="UP000187485"/>
    </source>
</evidence>
<dbReference type="RefSeq" id="WP_075858152.1">
    <property type="nucleotide sequence ID" value="NZ_BDJK01000003.1"/>
</dbReference>
<dbReference type="Proteomes" id="UP000187485">
    <property type="component" value="Unassembled WGS sequence"/>
</dbReference>
<evidence type="ECO:0000256" key="7">
    <source>
        <dbReference type="ARBA" id="ARBA00022840"/>
    </source>
</evidence>
<evidence type="ECO:0000256" key="6">
    <source>
        <dbReference type="ARBA" id="ARBA00022741"/>
    </source>
</evidence>
<reference evidence="13" key="1">
    <citation type="submission" date="2016-12" db="EMBL/GenBank/DDBJ databases">
        <title>Draft Genome Sequences od Carboxydothermus pertinax and islandicus, Hydrogenogenic Carboxydotrophic Bacteria.</title>
        <authorList>
            <person name="Fukuyama Y."/>
            <person name="Ohmae K."/>
            <person name="Yoneda Y."/>
            <person name="Yoshida T."/>
            <person name="Sako Y."/>
        </authorList>
    </citation>
    <scope>NUCLEOTIDE SEQUENCE [LARGE SCALE GENOMIC DNA]</scope>
    <source>
        <strain evidence="13">Ug1</strain>
    </source>
</reference>
<comment type="similarity">
    <text evidence="10">Belongs to the NadD family.</text>
</comment>
<dbReference type="NCBIfam" id="NF000840">
    <property type="entry name" value="PRK00071.1-3"/>
    <property type="match status" value="1"/>
</dbReference>
<name>A0A1L8CS70_9THEO</name>
<dbReference type="NCBIfam" id="TIGR00482">
    <property type="entry name" value="nicotinate (nicotinamide) nucleotide adenylyltransferase"/>
    <property type="match status" value="1"/>
</dbReference>
<keyword evidence="3 10" id="KW-0662">Pyridine nucleotide biosynthesis</keyword>
<comment type="caution">
    <text evidence="12">The sequence shown here is derived from an EMBL/GenBank/DDBJ whole genome shotgun (WGS) entry which is preliminary data.</text>
</comment>
<dbReference type="HAMAP" id="MF_00244">
    <property type="entry name" value="NaMN_adenylyltr"/>
    <property type="match status" value="1"/>
</dbReference>
<sequence length="201" mass="22997">MAGAKIGIFGGSFNPVHLGHLVLAREVLWQAGLDKILFIPAKIPPHKKEGVISEQHRFQMLRLALKKYPEFSVSNIEFLRDKPSYTFDTVEELKLLYPHDELYFITGADGLLEITGWYRGEELLTMIPLIAVARPGVPGEVFLKQVEYLKNQYQARIMVAEMPAIGISSSLIRQRIRENLPYSHLIPVEVYEYIVANNLYR</sequence>
<feature type="domain" description="Cytidyltransferase-like" evidence="11">
    <location>
        <begin position="8"/>
        <end position="175"/>
    </location>
</feature>
<evidence type="ECO:0000256" key="8">
    <source>
        <dbReference type="ARBA" id="ARBA00023027"/>
    </source>
</evidence>
<dbReference type="STRING" id="870242.cpu_02140"/>
<keyword evidence="7 10" id="KW-0067">ATP-binding</keyword>
<evidence type="ECO:0000313" key="12">
    <source>
        <dbReference type="EMBL" id="GAV21704.1"/>
    </source>
</evidence>
<gene>
    <name evidence="10" type="primary">nadD</name>
    <name evidence="12" type="ORF">cpu_02140</name>
</gene>
<protein>
    <recommendedName>
        <fullName evidence="10">Probable nicotinate-nucleotide adenylyltransferase</fullName>
        <ecNumber evidence="10">2.7.7.18</ecNumber>
    </recommendedName>
    <alternativeName>
        <fullName evidence="10">Deamido-NAD(+) diphosphorylase</fullName>
    </alternativeName>
    <alternativeName>
        <fullName evidence="10">Deamido-NAD(+) pyrophosphorylase</fullName>
    </alternativeName>
    <alternativeName>
        <fullName evidence="10">Nicotinate mononucleotide adenylyltransferase</fullName>
        <shortName evidence="10">NaMN adenylyltransferase</shortName>
    </alternativeName>
</protein>
<dbReference type="AlphaFoldDB" id="A0A1L8CS70"/>
<dbReference type="InterPro" id="IPR014729">
    <property type="entry name" value="Rossmann-like_a/b/a_fold"/>
</dbReference>
<dbReference type="InterPro" id="IPR005248">
    <property type="entry name" value="NadD/NMNAT"/>
</dbReference>
<dbReference type="UniPathway" id="UPA00253">
    <property type="reaction ID" value="UER00332"/>
</dbReference>
<dbReference type="GO" id="GO:0005524">
    <property type="term" value="F:ATP binding"/>
    <property type="evidence" value="ECO:0007669"/>
    <property type="project" value="UniProtKB-KW"/>
</dbReference>
<comment type="catalytic activity">
    <reaction evidence="9 10">
        <text>nicotinate beta-D-ribonucleotide + ATP + H(+) = deamido-NAD(+) + diphosphate</text>
        <dbReference type="Rhea" id="RHEA:22860"/>
        <dbReference type="ChEBI" id="CHEBI:15378"/>
        <dbReference type="ChEBI" id="CHEBI:30616"/>
        <dbReference type="ChEBI" id="CHEBI:33019"/>
        <dbReference type="ChEBI" id="CHEBI:57502"/>
        <dbReference type="ChEBI" id="CHEBI:58437"/>
        <dbReference type="EC" id="2.7.7.18"/>
    </reaction>
</comment>
<evidence type="ECO:0000259" key="11">
    <source>
        <dbReference type="Pfam" id="PF01467"/>
    </source>
</evidence>
<keyword evidence="13" id="KW-1185">Reference proteome</keyword>
<comment type="function">
    <text evidence="1 10">Catalyzes the reversible adenylation of nicotinate mononucleotide (NaMN) to nicotinic acid adenine dinucleotide (NaAD).</text>
</comment>
<comment type="pathway">
    <text evidence="2 10">Cofactor biosynthesis; NAD(+) biosynthesis; deamido-NAD(+) from nicotinate D-ribonucleotide: step 1/1.</text>
</comment>
<evidence type="ECO:0000256" key="9">
    <source>
        <dbReference type="ARBA" id="ARBA00048721"/>
    </source>
</evidence>
<accession>A0A1L8CS70</accession>
<dbReference type="PANTHER" id="PTHR39321:SF3">
    <property type="entry name" value="PHOSPHOPANTETHEINE ADENYLYLTRANSFERASE"/>
    <property type="match status" value="1"/>
</dbReference>
<dbReference type="InterPro" id="IPR004821">
    <property type="entry name" value="Cyt_trans-like"/>
</dbReference>
<keyword evidence="4 10" id="KW-0808">Transferase</keyword>
<keyword evidence="5 10" id="KW-0548">Nucleotidyltransferase</keyword>
<dbReference type="Pfam" id="PF01467">
    <property type="entry name" value="CTP_transf_like"/>
    <property type="match status" value="1"/>
</dbReference>